<dbReference type="InterPro" id="IPR050109">
    <property type="entry name" value="HTH-type_TetR-like_transc_reg"/>
</dbReference>
<dbReference type="PRINTS" id="PR00455">
    <property type="entry name" value="HTHTETR"/>
</dbReference>
<keyword evidence="3" id="KW-0804">Transcription</keyword>
<dbReference type="InterPro" id="IPR049445">
    <property type="entry name" value="TetR_SbtR-like_C"/>
</dbReference>
<keyword evidence="1" id="KW-0805">Transcription regulation</keyword>
<sequence length="190" mass="19796">MRCAVVADRPLRADARRNRDRVLAAADAAFGERGFGVPLDEIAAAAGVGPGTVYRHFPTKEALFEAVSLARVQDLVADAQARATATDPGSAFDGFLTRLAEEADRKRDLPDALAGAGARGMSDAVAELQAALDVLLARAQTAGAVRGDVTVPDLIALLKGLLQVVGTDSDPALGRRVFAVVRDGLRPQQG</sequence>
<dbReference type="PROSITE" id="PS50977">
    <property type="entry name" value="HTH_TETR_2"/>
    <property type="match status" value="1"/>
</dbReference>
<name>A0ABX1RL34_9PSEU</name>
<dbReference type="SUPFAM" id="SSF46689">
    <property type="entry name" value="Homeodomain-like"/>
    <property type="match status" value="1"/>
</dbReference>
<evidence type="ECO:0000313" key="7">
    <source>
        <dbReference type="Proteomes" id="UP001296706"/>
    </source>
</evidence>
<evidence type="ECO:0000256" key="2">
    <source>
        <dbReference type="ARBA" id="ARBA00023125"/>
    </source>
</evidence>
<dbReference type="SUPFAM" id="SSF48498">
    <property type="entry name" value="Tetracyclin repressor-like, C-terminal domain"/>
    <property type="match status" value="1"/>
</dbReference>
<comment type="caution">
    <text evidence="6">The sequence shown here is derived from an EMBL/GenBank/DDBJ whole genome shotgun (WGS) entry which is preliminary data.</text>
</comment>
<proteinExistence type="predicted"/>
<dbReference type="InterPro" id="IPR001647">
    <property type="entry name" value="HTH_TetR"/>
</dbReference>
<dbReference type="EMBL" id="JAAXKY010000127">
    <property type="protein sequence ID" value="NMH81063.1"/>
    <property type="molecule type" value="Genomic_DNA"/>
</dbReference>
<dbReference type="Pfam" id="PF21597">
    <property type="entry name" value="TetR_C_43"/>
    <property type="match status" value="1"/>
</dbReference>
<dbReference type="InterPro" id="IPR009057">
    <property type="entry name" value="Homeodomain-like_sf"/>
</dbReference>
<evidence type="ECO:0000313" key="6">
    <source>
        <dbReference type="EMBL" id="NMH81063.1"/>
    </source>
</evidence>
<organism evidence="6 7">
    <name type="scientific">Pseudonocardia xinjiangensis</name>
    <dbReference type="NCBI Taxonomy" id="75289"/>
    <lineage>
        <taxon>Bacteria</taxon>
        <taxon>Bacillati</taxon>
        <taxon>Actinomycetota</taxon>
        <taxon>Actinomycetes</taxon>
        <taxon>Pseudonocardiales</taxon>
        <taxon>Pseudonocardiaceae</taxon>
        <taxon>Pseudonocardia</taxon>
    </lineage>
</organism>
<dbReference type="PANTHER" id="PTHR30055">
    <property type="entry name" value="HTH-TYPE TRANSCRIPTIONAL REGULATOR RUTR"/>
    <property type="match status" value="1"/>
</dbReference>
<dbReference type="Proteomes" id="UP001296706">
    <property type="component" value="Unassembled WGS sequence"/>
</dbReference>
<dbReference type="Pfam" id="PF00440">
    <property type="entry name" value="TetR_N"/>
    <property type="match status" value="1"/>
</dbReference>
<reference evidence="6 7" key="1">
    <citation type="submission" date="2020-04" db="EMBL/GenBank/DDBJ databases">
        <authorList>
            <person name="Klaysubun C."/>
            <person name="Duangmal K."/>
            <person name="Lipun K."/>
        </authorList>
    </citation>
    <scope>NUCLEOTIDE SEQUENCE [LARGE SCALE GENOMIC DNA]</scope>
    <source>
        <strain evidence="6 7">JCM 11839</strain>
    </source>
</reference>
<evidence type="ECO:0000256" key="3">
    <source>
        <dbReference type="ARBA" id="ARBA00023163"/>
    </source>
</evidence>
<gene>
    <name evidence="6" type="ORF">HF577_28720</name>
</gene>
<evidence type="ECO:0000259" key="5">
    <source>
        <dbReference type="PROSITE" id="PS50977"/>
    </source>
</evidence>
<keyword evidence="7" id="KW-1185">Reference proteome</keyword>
<dbReference type="PANTHER" id="PTHR30055:SF234">
    <property type="entry name" value="HTH-TYPE TRANSCRIPTIONAL REGULATOR BETI"/>
    <property type="match status" value="1"/>
</dbReference>
<feature type="domain" description="HTH tetR-type" evidence="5">
    <location>
        <begin position="16"/>
        <end position="75"/>
    </location>
</feature>
<dbReference type="Gene3D" id="1.10.357.10">
    <property type="entry name" value="Tetracycline Repressor, domain 2"/>
    <property type="match status" value="1"/>
</dbReference>
<evidence type="ECO:0000256" key="4">
    <source>
        <dbReference type="PROSITE-ProRule" id="PRU00335"/>
    </source>
</evidence>
<keyword evidence="2 4" id="KW-0238">DNA-binding</keyword>
<feature type="DNA-binding region" description="H-T-H motif" evidence="4">
    <location>
        <begin position="38"/>
        <end position="57"/>
    </location>
</feature>
<dbReference type="InterPro" id="IPR036271">
    <property type="entry name" value="Tet_transcr_reg_TetR-rel_C_sf"/>
</dbReference>
<protein>
    <submittedName>
        <fullName evidence="6">Helix-turn-helix transcriptional regulator</fullName>
    </submittedName>
</protein>
<accession>A0ABX1RL34</accession>
<evidence type="ECO:0000256" key="1">
    <source>
        <dbReference type="ARBA" id="ARBA00023015"/>
    </source>
</evidence>